<evidence type="ECO:0000256" key="1">
    <source>
        <dbReference type="SAM" id="SignalP"/>
    </source>
</evidence>
<reference evidence="3" key="1">
    <citation type="journal article" date="2019" name="Int. J. Syst. Evol. Microbiol.">
        <title>The Global Catalogue of Microorganisms (GCM) 10K type strain sequencing project: providing services to taxonomists for standard genome sequencing and annotation.</title>
        <authorList>
            <consortium name="The Broad Institute Genomics Platform"/>
            <consortium name="The Broad Institute Genome Sequencing Center for Infectious Disease"/>
            <person name="Wu L."/>
            <person name="Ma J."/>
        </authorList>
    </citation>
    <scope>NUCLEOTIDE SEQUENCE [LARGE SCALE GENOMIC DNA]</scope>
    <source>
        <strain evidence="3">CECT 8979</strain>
    </source>
</reference>
<proteinExistence type="predicted"/>
<feature type="chain" id="PRO_5046949327" description="Tissue inhibitor of metalloproteinase" evidence="1">
    <location>
        <begin position="21"/>
        <end position="180"/>
    </location>
</feature>
<accession>A0ABV8AG64</accession>
<sequence>MKQVRYFLHIVVFSSLTLQAQDPSCNYVVNISEINTNKYDYQIFVHDNKEKVSINNLKKILQTNWSDYDNGKLYQTVLTSNKGKELLIAYSRNYCYDYPSNEKNKIRIVISRKLKRNSKIKLMYAKFPMHYETTEINIQSFSSGERNIEEIAYKPTKNDRFESSGFQYFLSVLPRKIYIK</sequence>
<organism evidence="2 3">
    <name type="scientific">Winogradskyella maritima</name>
    <dbReference type="NCBI Taxonomy" id="1517766"/>
    <lineage>
        <taxon>Bacteria</taxon>
        <taxon>Pseudomonadati</taxon>
        <taxon>Bacteroidota</taxon>
        <taxon>Flavobacteriia</taxon>
        <taxon>Flavobacteriales</taxon>
        <taxon>Flavobacteriaceae</taxon>
        <taxon>Winogradskyella</taxon>
    </lineage>
</organism>
<dbReference type="EMBL" id="JBHSAT010000004">
    <property type="protein sequence ID" value="MFC3877082.1"/>
    <property type="molecule type" value="Genomic_DNA"/>
</dbReference>
<gene>
    <name evidence="2" type="ORF">ACFOSX_07535</name>
</gene>
<name>A0ABV8AG64_9FLAO</name>
<evidence type="ECO:0008006" key="4">
    <source>
        <dbReference type="Google" id="ProtNLM"/>
    </source>
</evidence>
<dbReference type="Proteomes" id="UP001595812">
    <property type="component" value="Unassembled WGS sequence"/>
</dbReference>
<comment type="caution">
    <text evidence="2">The sequence shown here is derived from an EMBL/GenBank/DDBJ whole genome shotgun (WGS) entry which is preliminary data.</text>
</comment>
<evidence type="ECO:0000313" key="2">
    <source>
        <dbReference type="EMBL" id="MFC3877082.1"/>
    </source>
</evidence>
<feature type="signal peptide" evidence="1">
    <location>
        <begin position="1"/>
        <end position="20"/>
    </location>
</feature>
<dbReference type="RefSeq" id="WP_386098690.1">
    <property type="nucleotide sequence ID" value="NZ_JBHSAT010000004.1"/>
</dbReference>
<keyword evidence="3" id="KW-1185">Reference proteome</keyword>
<evidence type="ECO:0000313" key="3">
    <source>
        <dbReference type="Proteomes" id="UP001595812"/>
    </source>
</evidence>
<protein>
    <recommendedName>
        <fullName evidence="4">Tissue inhibitor of metalloproteinase</fullName>
    </recommendedName>
</protein>
<keyword evidence="1" id="KW-0732">Signal</keyword>